<keyword evidence="7 10" id="KW-0460">Magnesium</keyword>
<proteinExistence type="inferred from homology"/>
<evidence type="ECO:0000313" key="11">
    <source>
        <dbReference type="EMBL" id="OIV37920.1"/>
    </source>
</evidence>
<evidence type="ECO:0000256" key="8">
    <source>
        <dbReference type="PIRSR" id="PIRSR000388-1"/>
    </source>
</evidence>
<keyword evidence="7 10" id="KW-0479">Metal-binding</keyword>
<dbReference type="PIRSF" id="PIRSF000388">
    <property type="entry name" value="Pantoate_hydroxy_MeTrfase"/>
    <property type="match status" value="1"/>
</dbReference>
<sequence length="284" mass="29701">MSAPQPAAAPKPLFVGDQGRRLTIRDLARAKRRGEHWPMLTAYDAYTAGVFDEAGIPVLLVGDSSADNHLGYDSTVPVTLDELIMLGRAVVRGTKRSLIVSDLPFGSYEESPEQALRTAVRLMKEVGCGAVKLEGGVRSAAQIEKIVTAGIPVMAHLGYTPQSVNGFGGPMVAGRGADAAKRLREDAEAVQEAGAFAVVLEVVPAPLAEELTASLEIPTVGIGAGAGTDGQVLVWTDFAGMTPGRTPSFVKKYADLRGVLGDAARAFGRDVVGGAYPDAEHSFS</sequence>
<feature type="binding site" evidence="7 10">
    <location>
        <position position="102"/>
    </location>
    <ligand>
        <name>Mg(2+)</name>
        <dbReference type="ChEBI" id="CHEBI:18420"/>
    </ligand>
</feature>
<dbReference type="InterPro" id="IPR003700">
    <property type="entry name" value="Pantoate_hydroxy_MeTrfase"/>
</dbReference>
<dbReference type="GO" id="GO:0000287">
    <property type="term" value="F:magnesium ion binding"/>
    <property type="evidence" value="ECO:0007669"/>
    <property type="project" value="TreeGrafter"/>
</dbReference>
<evidence type="ECO:0000256" key="9">
    <source>
        <dbReference type="PIRSR" id="PIRSR000388-2"/>
    </source>
</evidence>
<evidence type="ECO:0000313" key="12">
    <source>
        <dbReference type="Proteomes" id="UP000243342"/>
    </source>
</evidence>
<dbReference type="Gene3D" id="3.20.20.60">
    <property type="entry name" value="Phosphoenolpyruvate-binding domains"/>
    <property type="match status" value="1"/>
</dbReference>
<feature type="binding site" evidence="7 9">
    <location>
        <position position="102"/>
    </location>
    <ligand>
        <name>3-methyl-2-oxobutanoate</name>
        <dbReference type="ChEBI" id="CHEBI:11851"/>
    </ligand>
</feature>
<dbReference type="InterPro" id="IPR015813">
    <property type="entry name" value="Pyrv/PenolPyrv_kinase-like_dom"/>
</dbReference>
<dbReference type="NCBIfam" id="TIGR00222">
    <property type="entry name" value="panB"/>
    <property type="match status" value="1"/>
</dbReference>
<dbReference type="EC" id="2.1.2.11" evidence="7"/>
<dbReference type="InterPro" id="IPR040442">
    <property type="entry name" value="Pyrv_kinase-like_dom_sf"/>
</dbReference>
<evidence type="ECO:0000256" key="6">
    <source>
        <dbReference type="ARBA" id="ARBA00056497"/>
    </source>
</evidence>
<dbReference type="NCBIfam" id="NF001452">
    <property type="entry name" value="PRK00311.1"/>
    <property type="match status" value="1"/>
</dbReference>
<keyword evidence="4 7" id="KW-0566">Pantothenate biosynthesis</keyword>
<feature type="binding site" evidence="7 10">
    <location>
        <position position="63"/>
    </location>
    <ligand>
        <name>Mg(2+)</name>
        <dbReference type="ChEBI" id="CHEBI:18420"/>
    </ligand>
</feature>
<evidence type="ECO:0000256" key="7">
    <source>
        <dbReference type="HAMAP-Rule" id="MF_00156"/>
    </source>
</evidence>
<feature type="active site" description="Proton acceptor" evidence="7 8">
    <location>
        <position position="201"/>
    </location>
</feature>
<dbReference type="PANTHER" id="PTHR20881:SF0">
    <property type="entry name" value="3-METHYL-2-OXOBUTANOATE HYDROXYMETHYLTRANSFERASE"/>
    <property type="match status" value="1"/>
</dbReference>
<evidence type="ECO:0000256" key="1">
    <source>
        <dbReference type="ARBA" id="ARBA00005033"/>
    </source>
</evidence>
<evidence type="ECO:0000256" key="2">
    <source>
        <dbReference type="ARBA" id="ARBA00008676"/>
    </source>
</evidence>
<dbReference type="FunFam" id="3.20.20.60:FF:000003">
    <property type="entry name" value="3-methyl-2-oxobutanoate hydroxymethyltransferase"/>
    <property type="match status" value="1"/>
</dbReference>
<dbReference type="AlphaFoldDB" id="A0A1J7C8R0"/>
<gene>
    <name evidence="7" type="primary">panB</name>
    <name evidence="11" type="ORF">BIV57_08690</name>
</gene>
<evidence type="ECO:0000256" key="3">
    <source>
        <dbReference type="ARBA" id="ARBA00011424"/>
    </source>
</evidence>
<dbReference type="RefSeq" id="WP_071656139.1">
    <property type="nucleotide sequence ID" value="NZ_MLCF01000041.1"/>
</dbReference>
<accession>A0A1J7C8R0</accession>
<dbReference type="GO" id="GO:0008168">
    <property type="term" value="F:methyltransferase activity"/>
    <property type="evidence" value="ECO:0007669"/>
    <property type="project" value="UniProtKB-KW"/>
</dbReference>
<keyword evidence="5 7" id="KW-0808">Transferase</keyword>
<comment type="subcellular location">
    <subcellularLocation>
        <location evidence="7">Cytoplasm</location>
    </subcellularLocation>
</comment>
<reference evidence="11 12" key="1">
    <citation type="submission" date="2016-10" db="EMBL/GenBank/DDBJ databases">
        <title>Genome sequence of Streptomyces gilvigriseus MUSC 26.</title>
        <authorList>
            <person name="Lee L.-H."/>
            <person name="Ser H.-L."/>
        </authorList>
    </citation>
    <scope>NUCLEOTIDE SEQUENCE [LARGE SCALE GENOMIC DNA]</scope>
    <source>
        <strain evidence="11 12">MUSC 26</strain>
    </source>
</reference>
<feature type="binding site" evidence="7 10">
    <location>
        <position position="134"/>
    </location>
    <ligand>
        <name>Mg(2+)</name>
        <dbReference type="ChEBI" id="CHEBI:18420"/>
    </ligand>
</feature>
<dbReference type="GO" id="GO:0015940">
    <property type="term" value="P:pantothenate biosynthetic process"/>
    <property type="evidence" value="ECO:0007669"/>
    <property type="project" value="UniProtKB-UniRule"/>
</dbReference>
<comment type="pathway">
    <text evidence="1 7">Cofactor biosynthesis; (R)-pantothenate biosynthesis; (R)-pantoate from 3-methyl-2-oxobutanoate: step 1/2.</text>
</comment>
<keyword evidence="11" id="KW-0489">Methyltransferase</keyword>
<dbReference type="GO" id="GO:0032259">
    <property type="term" value="P:methylation"/>
    <property type="evidence" value="ECO:0007669"/>
    <property type="project" value="UniProtKB-KW"/>
</dbReference>
<organism evidence="11 12">
    <name type="scientific">Mangrovactinospora gilvigrisea</name>
    <dbReference type="NCBI Taxonomy" id="1428644"/>
    <lineage>
        <taxon>Bacteria</taxon>
        <taxon>Bacillati</taxon>
        <taxon>Actinomycetota</taxon>
        <taxon>Actinomycetes</taxon>
        <taxon>Kitasatosporales</taxon>
        <taxon>Streptomycetaceae</taxon>
        <taxon>Mangrovactinospora</taxon>
    </lineage>
</organism>
<dbReference type="GO" id="GO:0003864">
    <property type="term" value="F:3-methyl-2-oxobutanoate hydroxymethyltransferase activity"/>
    <property type="evidence" value="ECO:0007669"/>
    <property type="project" value="UniProtKB-UniRule"/>
</dbReference>
<comment type="function">
    <text evidence="6 7">Catalyzes the reversible reaction in which hydroxymethyl group from 5,10-methylenetetrahydrofolate is transferred onto alpha-ketoisovalerate to form ketopantoate.</text>
</comment>
<keyword evidence="7" id="KW-0963">Cytoplasm</keyword>
<comment type="caution">
    <text evidence="11">The sequence shown here is derived from an EMBL/GenBank/DDBJ whole genome shotgun (WGS) entry which is preliminary data.</text>
</comment>
<comment type="catalytic activity">
    <reaction evidence="7">
        <text>(6R)-5,10-methylene-5,6,7,8-tetrahydrofolate + 3-methyl-2-oxobutanoate + H2O = 2-dehydropantoate + (6S)-5,6,7,8-tetrahydrofolate</text>
        <dbReference type="Rhea" id="RHEA:11824"/>
        <dbReference type="ChEBI" id="CHEBI:11561"/>
        <dbReference type="ChEBI" id="CHEBI:11851"/>
        <dbReference type="ChEBI" id="CHEBI:15377"/>
        <dbReference type="ChEBI" id="CHEBI:15636"/>
        <dbReference type="ChEBI" id="CHEBI:57453"/>
        <dbReference type="EC" id="2.1.2.11"/>
    </reaction>
</comment>
<comment type="cofactor">
    <cofactor evidence="7 10">
        <name>Mg(2+)</name>
        <dbReference type="ChEBI" id="CHEBI:18420"/>
    </cofactor>
    <text evidence="7 10">Binds 1 Mg(2+) ion per subunit.</text>
</comment>
<evidence type="ECO:0000256" key="5">
    <source>
        <dbReference type="ARBA" id="ARBA00022679"/>
    </source>
</evidence>
<dbReference type="STRING" id="1428644.BIV57_08690"/>
<dbReference type="CDD" id="cd06557">
    <property type="entry name" value="KPHMT-like"/>
    <property type="match status" value="1"/>
</dbReference>
<feature type="binding site" evidence="7 9">
    <location>
        <begin position="63"/>
        <end position="64"/>
    </location>
    <ligand>
        <name>3-methyl-2-oxobutanoate</name>
        <dbReference type="ChEBI" id="CHEBI:11851"/>
    </ligand>
</feature>
<name>A0A1J7C8R0_9ACTN</name>
<dbReference type="SUPFAM" id="SSF51621">
    <property type="entry name" value="Phosphoenolpyruvate/pyruvate domain"/>
    <property type="match status" value="1"/>
</dbReference>
<keyword evidence="12" id="KW-1185">Reference proteome</keyword>
<feature type="binding site" evidence="7 9">
    <location>
        <position position="132"/>
    </location>
    <ligand>
        <name>3-methyl-2-oxobutanoate</name>
        <dbReference type="ChEBI" id="CHEBI:11851"/>
    </ligand>
</feature>
<dbReference type="OrthoDB" id="9781789at2"/>
<dbReference type="PANTHER" id="PTHR20881">
    <property type="entry name" value="3-METHYL-2-OXOBUTANOATE HYDROXYMETHYLTRANSFERASE"/>
    <property type="match status" value="1"/>
</dbReference>
<dbReference type="UniPathway" id="UPA00028">
    <property type="reaction ID" value="UER00003"/>
</dbReference>
<dbReference type="Pfam" id="PF02548">
    <property type="entry name" value="Pantoate_transf"/>
    <property type="match status" value="1"/>
</dbReference>
<comment type="subunit">
    <text evidence="3 7">Homodecamer; pentamer of dimers.</text>
</comment>
<dbReference type="GO" id="GO:0005737">
    <property type="term" value="C:cytoplasm"/>
    <property type="evidence" value="ECO:0007669"/>
    <property type="project" value="UniProtKB-SubCell"/>
</dbReference>
<evidence type="ECO:0000256" key="4">
    <source>
        <dbReference type="ARBA" id="ARBA00022655"/>
    </source>
</evidence>
<comment type="similarity">
    <text evidence="2 7">Belongs to the PanB family.</text>
</comment>
<evidence type="ECO:0000256" key="10">
    <source>
        <dbReference type="PIRSR" id="PIRSR000388-3"/>
    </source>
</evidence>
<dbReference type="EMBL" id="MLCF01000041">
    <property type="protein sequence ID" value="OIV37920.1"/>
    <property type="molecule type" value="Genomic_DNA"/>
</dbReference>
<dbReference type="Proteomes" id="UP000243342">
    <property type="component" value="Unassembled WGS sequence"/>
</dbReference>
<protein>
    <recommendedName>
        <fullName evidence="7">3-methyl-2-oxobutanoate hydroxymethyltransferase</fullName>
        <ecNumber evidence="7">2.1.2.11</ecNumber>
    </recommendedName>
    <alternativeName>
        <fullName evidence="7">Ketopantoate hydroxymethyltransferase</fullName>
        <shortName evidence="7">KPHMT</shortName>
    </alternativeName>
</protein>
<dbReference type="HAMAP" id="MF_00156">
    <property type="entry name" value="PanB"/>
    <property type="match status" value="1"/>
</dbReference>